<proteinExistence type="inferred from homology"/>
<dbReference type="PANTHER" id="PTHR46268">
    <property type="entry name" value="STRESS RESPONSE PROTEIN NHAX"/>
    <property type="match status" value="1"/>
</dbReference>
<dbReference type="SUPFAM" id="SSF52402">
    <property type="entry name" value="Adenine nucleotide alpha hydrolases-like"/>
    <property type="match status" value="2"/>
</dbReference>
<evidence type="ECO:0000256" key="1">
    <source>
        <dbReference type="ARBA" id="ARBA00008791"/>
    </source>
</evidence>
<gene>
    <name evidence="3" type="ORF">D3870_10810</name>
</gene>
<accession>A0A418X1V2</accession>
<dbReference type="RefSeq" id="WP_119739010.1">
    <property type="nucleotide sequence ID" value="NZ_QYUN01000002.1"/>
</dbReference>
<evidence type="ECO:0000313" key="3">
    <source>
        <dbReference type="EMBL" id="RJG06437.1"/>
    </source>
</evidence>
<dbReference type="PRINTS" id="PR01438">
    <property type="entry name" value="UNVRSLSTRESS"/>
</dbReference>
<dbReference type="Pfam" id="PF00582">
    <property type="entry name" value="Usp"/>
    <property type="match status" value="2"/>
</dbReference>
<sequence>MSYKTILVQVDESRHADARIEIASAIAAAENAHLIGAAMTGVSKFIYETMATSPTDPGITPFIETLRQRAEATLEKFERIAQRSNVMSVEKRLIDDEAVGGISMQARYCDLLVLGQPDREEPAAIAPSDLPESVVMHSGCPALVVPYATPARAVGNKVLIAWNASAESRRAVVCALPFLKRAAVVHAAIFNAESQLQGLDEQPGSSLSHFLGRHGVDVEVKVETTKTDIGNALLSLAATLDSDLMVMGCYGHSRFREVLVGGATRTILESMTLPILMAH</sequence>
<keyword evidence="4" id="KW-1185">Reference proteome</keyword>
<dbReference type="Gene3D" id="3.40.50.12370">
    <property type="match status" value="1"/>
</dbReference>
<dbReference type="InterPro" id="IPR006015">
    <property type="entry name" value="Universal_stress_UspA"/>
</dbReference>
<dbReference type="PANTHER" id="PTHR46268:SF15">
    <property type="entry name" value="UNIVERSAL STRESS PROTEIN HP_0031"/>
    <property type="match status" value="1"/>
</dbReference>
<comment type="similarity">
    <text evidence="1">Belongs to the universal stress protein A family.</text>
</comment>
<organism evidence="3 4">
    <name type="scientific">Noviherbaspirillum cavernae</name>
    <dbReference type="NCBI Taxonomy" id="2320862"/>
    <lineage>
        <taxon>Bacteria</taxon>
        <taxon>Pseudomonadati</taxon>
        <taxon>Pseudomonadota</taxon>
        <taxon>Betaproteobacteria</taxon>
        <taxon>Burkholderiales</taxon>
        <taxon>Oxalobacteraceae</taxon>
        <taxon>Noviherbaspirillum</taxon>
    </lineage>
</organism>
<dbReference type="AlphaFoldDB" id="A0A418X1V2"/>
<dbReference type="EMBL" id="QYUN01000002">
    <property type="protein sequence ID" value="RJG06437.1"/>
    <property type="molecule type" value="Genomic_DNA"/>
</dbReference>
<evidence type="ECO:0000313" key="4">
    <source>
        <dbReference type="Proteomes" id="UP000285190"/>
    </source>
</evidence>
<protein>
    <submittedName>
        <fullName evidence="3">Universal stress protein</fullName>
    </submittedName>
</protein>
<dbReference type="InterPro" id="IPR006016">
    <property type="entry name" value="UspA"/>
</dbReference>
<reference evidence="3 4" key="1">
    <citation type="submission" date="2018-09" db="EMBL/GenBank/DDBJ databases">
        <authorList>
            <person name="Zhu H."/>
        </authorList>
    </citation>
    <scope>NUCLEOTIDE SEQUENCE [LARGE SCALE GENOMIC DNA]</scope>
    <source>
        <strain evidence="3 4">K2R10-39</strain>
    </source>
</reference>
<feature type="domain" description="UspA" evidence="2">
    <location>
        <begin position="3"/>
        <end position="146"/>
    </location>
</feature>
<dbReference type="OrthoDB" id="9804721at2"/>
<dbReference type="Proteomes" id="UP000285190">
    <property type="component" value="Unassembled WGS sequence"/>
</dbReference>
<evidence type="ECO:0000259" key="2">
    <source>
        <dbReference type="Pfam" id="PF00582"/>
    </source>
</evidence>
<dbReference type="CDD" id="cd00293">
    <property type="entry name" value="USP-like"/>
    <property type="match status" value="1"/>
</dbReference>
<name>A0A418X1V2_9BURK</name>
<feature type="domain" description="UspA" evidence="2">
    <location>
        <begin position="157"/>
        <end position="278"/>
    </location>
</feature>
<comment type="caution">
    <text evidence="3">The sequence shown here is derived from an EMBL/GenBank/DDBJ whole genome shotgun (WGS) entry which is preliminary data.</text>
</comment>